<dbReference type="AlphaFoldDB" id="A0A9Q0MAN6"/>
<dbReference type="InterPro" id="IPR036259">
    <property type="entry name" value="MFS_trans_sf"/>
</dbReference>
<feature type="transmembrane region" description="Helical" evidence="6">
    <location>
        <begin position="307"/>
        <end position="329"/>
    </location>
</feature>
<dbReference type="PANTHER" id="PTHR23507:SF1">
    <property type="entry name" value="FI18259P1-RELATED"/>
    <property type="match status" value="1"/>
</dbReference>
<gene>
    <name evidence="7" type="ORF">RDWZM_006539</name>
</gene>
<comment type="subcellular location">
    <subcellularLocation>
        <location evidence="1">Membrane</location>
        <topology evidence="1">Multi-pass membrane protein</topology>
    </subcellularLocation>
</comment>
<feature type="transmembrane region" description="Helical" evidence="6">
    <location>
        <begin position="179"/>
        <end position="197"/>
    </location>
</feature>
<dbReference type="SUPFAM" id="SSF103473">
    <property type="entry name" value="MFS general substrate transporter"/>
    <property type="match status" value="1"/>
</dbReference>
<keyword evidence="2 6" id="KW-0812">Transmembrane</keyword>
<organism evidence="7 8">
    <name type="scientific">Blomia tropicalis</name>
    <name type="common">Mite</name>
    <dbReference type="NCBI Taxonomy" id="40697"/>
    <lineage>
        <taxon>Eukaryota</taxon>
        <taxon>Metazoa</taxon>
        <taxon>Ecdysozoa</taxon>
        <taxon>Arthropoda</taxon>
        <taxon>Chelicerata</taxon>
        <taxon>Arachnida</taxon>
        <taxon>Acari</taxon>
        <taxon>Acariformes</taxon>
        <taxon>Sarcoptiformes</taxon>
        <taxon>Astigmata</taxon>
        <taxon>Glycyphagoidea</taxon>
        <taxon>Echimyopodidae</taxon>
        <taxon>Blomia</taxon>
    </lineage>
</organism>
<dbReference type="GO" id="GO:0016020">
    <property type="term" value="C:membrane"/>
    <property type="evidence" value="ECO:0007669"/>
    <property type="project" value="UniProtKB-SubCell"/>
</dbReference>
<feature type="transmembrane region" description="Helical" evidence="6">
    <location>
        <begin position="217"/>
        <end position="238"/>
    </location>
</feature>
<evidence type="ECO:0000256" key="6">
    <source>
        <dbReference type="SAM" id="Phobius"/>
    </source>
</evidence>
<keyword evidence="3 6" id="KW-1133">Transmembrane helix</keyword>
<keyword evidence="4 6" id="KW-0472">Membrane</keyword>
<dbReference type="Proteomes" id="UP001142055">
    <property type="component" value="Chromosome 2"/>
</dbReference>
<proteinExistence type="predicted"/>
<feature type="transmembrane region" description="Helical" evidence="6">
    <location>
        <begin position="349"/>
        <end position="369"/>
    </location>
</feature>
<feature type="transmembrane region" description="Helical" evidence="6">
    <location>
        <begin position="376"/>
        <end position="395"/>
    </location>
</feature>
<dbReference type="Gene3D" id="1.20.1250.20">
    <property type="entry name" value="MFS general substrate transporter like domains"/>
    <property type="match status" value="1"/>
</dbReference>
<feature type="transmembrane region" description="Helical" evidence="6">
    <location>
        <begin position="438"/>
        <end position="460"/>
    </location>
</feature>
<feature type="transmembrane region" description="Helical" evidence="6">
    <location>
        <begin position="89"/>
        <end position="107"/>
    </location>
</feature>
<evidence type="ECO:0000256" key="4">
    <source>
        <dbReference type="ARBA" id="ARBA00023136"/>
    </source>
</evidence>
<name>A0A9Q0MAN6_BLOTA</name>
<protein>
    <submittedName>
        <fullName evidence="7">Uncharacterized protein</fullName>
    </submittedName>
</protein>
<evidence type="ECO:0000256" key="5">
    <source>
        <dbReference type="SAM" id="MobiDB-lite"/>
    </source>
</evidence>
<dbReference type="OMA" id="RIDIYMM"/>
<comment type="caution">
    <text evidence="7">The sequence shown here is derived from an EMBL/GenBank/DDBJ whole genome shotgun (WGS) entry which is preliminary data.</text>
</comment>
<feature type="transmembrane region" description="Helical" evidence="6">
    <location>
        <begin position="112"/>
        <end position="134"/>
    </location>
</feature>
<evidence type="ECO:0000313" key="7">
    <source>
        <dbReference type="EMBL" id="KAJ6220727.1"/>
    </source>
</evidence>
<feature type="transmembrane region" description="Helical" evidence="6">
    <location>
        <begin position="466"/>
        <end position="489"/>
    </location>
</feature>
<accession>A0A9Q0MAN6</accession>
<dbReference type="EMBL" id="JAPWDV010000002">
    <property type="protein sequence ID" value="KAJ6220727.1"/>
    <property type="molecule type" value="Genomic_DNA"/>
</dbReference>
<dbReference type="PANTHER" id="PTHR23507">
    <property type="entry name" value="ZGC:174356"/>
    <property type="match status" value="1"/>
</dbReference>
<feature type="transmembrane region" description="Helical" evidence="6">
    <location>
        <begin position="12"/>
        <end position="35"/>
    </location>
</feature>
<evidence type="ECO:0000256" key="3">
    <source>
        <dbReference type="ARBA" id="ARBA00022989"/>
    </source>
</evidence>
<sequence>MKKFLKDINYFVFEIWVILRTASTYMAFILITMLVQDKLCTNEYGKPWDYCQRIGQLTNHQSTSADEIERNHILADSAKFNNYKSLAESIPVVIWSLFLGSFLDNYIGGTRLILLIGIVGDLISAFTLAINIYFFHWSTYLILIFFSLYWFTGGLGALITASYRSIVITTNEQFRPLKFIFFGISMTIGQATGTYLAGQLMFLRKNPDPNEPQLRTYYYVIIAVFAFNFIALILVFLLPHSNIPTSKIEEEEKEKVNQQNEDDNVPSNTKEEIKSKHFLKVFFDLDHFYKTYQCFVKPRENNIRIQIFVYFAVIFLLITNQFGSSTVQFQFAERVYSWSNQTYTEYSSMLNIIQTILLLGLTSILIRYLKASDETMILLSILCGFVQLFTIGTILKPYSFFVGQSLGSLLAYSYLGIRNKISKIVPANEIGKIFSIGTTFEASLPFFASIIYTSLFSASIEHFPGLTYQFGAFLMVISLSLTVFVELYCNKNE</sequence>
<dbReference type="GO" id="GO:0022857">
    <property type="term" value="F:transmembrane transporter activity"/>
    <property type="evidence" value="ECO:0007669"/>
    <property type="project" value="TreeGrafter"/>
</dbReference>
<reference evidence="7" key="1">
    <citation type="submission" date="2022-12" db="EMBL/GenBank/DDBJ databases">
        <title>Genome assemblies of Blomia tropicalis.</title>
        <authorList>
            <person name="Cui Y."/>
        </authorList>
    </citation>
    <scope>NUCLEOTIDE SEQUENCE</scope>
    <source>
        <tissue evidence="7">Adult mites</tissue>
    </source>
</reference>
<feature type="transmembrane region" description="Helical" evidence="6">
    <location>
        <begin position="401"/>
        <end position="417"/>
    </location>
</feature>
<evidence type="ECO:0000313" key="8">
    <source>
        <dbReference type="Proteomes" id="UP001142055"/>
    </source>
</evidence>
<keyword evidence="8" id="KW-1185">Reference proteome</keyword>
<evidence type="ECO:0000256" key="1">
    <source>
        <dbReference type="ARBA" id="ARBA00004141"/>
    </source>
</evidence>
<evidence type="ECO:0000256" key="2">
    <source>
        <dbReference type="ARBA" id="ARBA00022692"/>
    </source>
</evidence>
<feature type="transmembrane region" description="Helical" evidence="6">
    <location>
        <begin position="140"/>
        <end position="159"/>
    </location>
</feature>
<feature type="region of interest" description="Disordered" evidence="5">
    <location>
        <begin position="249"/>
        <end position="269"/>
    </location>
</feature>